<sequence>MEPMMNKPATAGRRKNGVTAKTLKRALKKAGLKTSGSKRALTLRAKKAHVMSGGGSGATQPLSPASAGGMEGGRRRSRRSRKHWPFM</sequence>
<dbReference type="AlphaFoldDB" id="A0A6C0M2G2"/>
<feature type="region of interest" description="Disordered" evidence="1">
    <location>
        <begin position="28"/>
        <end position="87"/>
    </location>
</feature>
<dbReference type="InterPro" id="IPR003034">
    <property type="entry name" value="SAP_dom"/>
</dbReference>
<evidence type="ECO:0000259" key="2">
    <source>
        <dbReference type="PROSITE" id="PS50800"/>
    </source>
</evidence>
<feature type="compositionally biased region" description="Basic residues" evidence="1">
    <location>
        <begin position="75"/>
        <end position="87"/>
    </location>
</feature>
<dbReference type="EMBL" id="MN740639">
    <property type="protein sequence ID" value="QHU36498.1"/>
    <property type="molecule type" value="Genomic_DNA"/>
</dbReference>
<protein>
    <recommendedName>
        <fullName evidence="2">SAP domain-containing protein</fullName>
    </recommendedName>
</protein>
<feature type="domain" description="SAP" evidence="2">
    <location>
        <begin position="15"/>
        <end position="49"/>
    </location>
</feature>
<reference evidence="3" key="1">
    <citation type="journal article" date="2020" name="Nature">
        <title>Giant virus diversity and host interactions through global metagenomics.</title>
        <authorList>
            <person name="Schulz F."/>
            <person name="Roux S."/>
            <person name="Paez-Espino D."/>
            <person name="Jungbluth S."/>
            <person name="Walsh D.A."/>
            <person name="Denef V.J."/>
            <person name="McMahon K.D."/>
            <person name="Konstantinidis K.T."/>
            <person name="Eloe-Fadrosh E.A."/>
            <person name="Kyrpides N.C."/>
            <person name="Woyke T."/>
        </authorList>
    </citation>
    <scope>NUCLEOTIDE SEQUENCE</scope>
    <source>
        <strain evidence="3">GVMAG-S-1035231-58</strain>
    </source>
</reference>
<evidence type="ECO:0000256" key="1">
    <source>
        <dbReference type="SAM" id="MobiDB-lite"/>
    </source>
</evidence>
<dbReference type="PROSITE" id="PS50800">
    <property type="entry name" value="SAP"/>
    <property type="match status" value="1"/>
</dbReference>
<evidence type="ECO:0000313" key="3">
    <source>
        <dbReference type="EMBL" id="QHU36498.1"/>
    </source>
</evidence>
<accession>A0A6C0M2G2</accession>
<proteinExistence type="predicted"/>
<name>A0A6C0M2G2_9ZZZZ</name>
<organism evidence="3">
    <name type="scientific">viral metagenome</name>
    <dbReference type="NCBI Taxonomy" id="1070528"/>
    <lineage>
        <taxon>unclassified sequences</taxon>
        <taxon>metagenomes</taxon>
        <taxon>organismal metagenomes</taxon>
    </lineage>
</organism>